<dbReference type="AlphaFoldDB" id="A0A1S4CF17"/>
<dbReference type="STRING" id="4097.A0A1S4CF17"/>
<organism evidence="1">
    <name type="scientific">Nicotiana tabacum</name>
    <name type="common">Common tobacco</name>
    <dbReference type="NCBI Taxonomy" id="4097"/>
    <lineage>
        <taxon>Eukaryota</taxon>
        <taxon>Viridiplantae</taxon>
        <taxon>Streptophyta</taxon>
        <taxon>Embryophyta</taxon>
        <taxon>Tracheophyta</taxon>
        <taxon>Spermatophyta</taxon>
        <taxon>Magnoliopsida</taxon>
        <taxon>eudicotyledons</taxon>
        <taxon>Gunneridae</taxon>
        <taxon>Pentapetalae</taxon>
        <taxon>asterids</taxon>
        <taxon>lamiids</taxon>
        <taxon>Solanales</taxon>
        <taxon>Solanaceae</taxon>
        <taxon>Nicotianoideae</taxon>
        <taxon>Nicotianeae</taxon>
        <taxon>Nicotiana</taxon>
    </lineage>
</organism>
<sequence length="113" mass="12424">MFDTNNIDKLLYFSGEAFPEAAKQKKNMAAKGRNRKAHGDIGNVAIDRGVEGKKSLRQKHIVVKVKGENVAKVSAVKKPAQTKAIVKPNLEEIIEVSHVTREKSEGEDAKEEG</sequence>
<name>A0A1S4CF17_TOBAC</name>
<accession>A0A1S4CF17</accession>
<dbReference type="PaxDb" id="4097-A0A1S4CF17"/>
<dbReference type="RefSeq" id="XP_016499765.1">
    <property type="nucleotide sequence ID" value="XM_016644279.1"/>
</dbReference>
<gene>
    <name evidence="1" type="primary">LOC107818293</name>
</gene>
<dbReference type="KEGG" id="nta:107818293"/>
<proteinExistence type="predicted"/>
<reference evidence="1" key="1">
    <citation type="submission" date="2025-08" db="UniProtKB">
        <authorList>
            <consortium name="RefSeq"/>
        </authorList>
    </citation>
    <scope>IDENTIFICATION</scope>
</reference>
<evidence type="ECO:0000313" key="1">
    <source>
        <dbReference type="RefSeq" id="XP_016499765.1"/>
    </source>
</evidence>
<protein>
    <submittedName>
        <fullName evidence="1">G2/mitotic-specific cyclin-2-like</fullName>
    </submittedName>
</protein>